<dbReference type="GO" id="GO:0005543">
    <property type="term" value="F:phospholipid binding"/>
    <property type="evidence" value="ECO:0007669"/>
    <property type="project" value="TreeGrafter"/>
</dbReference>
<dbReference type="AlphaFoldDB" id="A0A9N8ERB6"/>
<evidence type="ECO:0000256" key="5">
    <source>
        <dbReference type="ARBA" id="ARBA00023010"/>
    </source>
</evidence>
<feature type="compositionally biased region" description="Polar residues" evidence="9">
    <location>
        <begin position="74"/>
        <end position="89"/>
    </location>
</feature>
<keyword evidence="12" id="KW-1185">Reference proteome</keyword>
<evidence type="ECO:0000259" key="10">
    <source>
        <dbReference type="PROSITE" id="PS51472"/>
    </source>
</evidence>
<dbReference type="GO" id="GO:0003676">
    <property type="term" value="F:nucleic acid binding"/>
    <property type="evidence" value="ECO:0007669"/>
    <property type="project" value="InterPro"/>
</dbReference>
<name>A0A9N8ERB6_9STRA</name>
<sequence>MFPPPRPSNPFAGDAGSRPPSSDRREQSLSLISNMGKGNNSRMPGYGSSDRSPLTPLGTNGAVGFGTGIRQRRLPNNDTPTSLAGNNNGFPREPIQGPPRWSLSMSMGAAEANALGSAAPVPNEVPPHNDNAIVPRAFDEFWILVFGFSTNQQYDEVLAKFKNLGNVVSIKGVPMVNGSRNWVALSYDSQLTMEKAVGESGLQLSDGYVLGWRSPRLYEWCVIREHFFAHQGMFTSVTEQTRGADGNMSRVNHSASLFPMENSQQNPTGELNEADILMSRDDTFSRKQKTTCEKFMGWVYGW</sequence>
<dbReference type="GO" id="GO:0006999">
    <property type="term" value="P:nuclear pore organization"/>
    <property type="evidence" value="ECO:0007669"/>
    <property type="project" value="TreeGrafter"/>
</dbReference>
<evidence type="ECO:0000256" key="2">
    <source>
        <dbReference type="ARBA" id="ARBA00022448"/>
    </source>
</evidence>
<dbReference type="EMBL" id="CAICTM010001724">
    <property type="protein sequence ID" value="CAB9525782.1"/>
    <property type="molecule type" value="Genomic_DNA"/>
</dbReference>
<dbReference type="GO" id="GO:0044613">
    <property type="term" value="C:nuclear pore central transport channel"/>
    <property type="evidence" value="ECO:0007669"/>
    <property type="project" value="TreeGrafter"/>
</dbReference>
<evidence type="ECO:0000256" key="8">
    <source>
        <dbReference type="PROSITE-ProRule" id="PRU00804"/>
    </source>
</evidence>
<proteinExistence type="predicted"/>
<evidence type="ECO:0000256" key="4">
    <source>
        <dbReference type="ARBA" id="ARBA00022927"/>
    </source>
</evidence>
<dbReference type="PANTHER" id="PTHR21527">
    <property type="entry name" value="NUCLEOPORIN NUP35"/>
    <property type="match status" value="1"/>
</dbReference>
<dbReference type="GO" id="GO:0051028">
    <property type="term" value="P:mRNA transport"/>
    <property type="evidence" value="ECO:0007669"/>
    <property type="project" value="UniProtKB-UniRule"/>
</dbReference>
<keyword evidence="3 8" id="KW-0509">mRNA transport</keyword>
<organism evidence="11 12">
    <name type="scientific">Seminavis robusta</name>
    <dbReference type="NCBI Taxonomy" id="568900"/>
    <lineage>
        <taxon>Eukaryota</taxon>
        <taxon>Sar</taxon>
        <taxon>Stramenopiles</taxon>
        <taxon>Ochrophyta</taxon>
        <taxon>Bacillariophyta</taxon>
        <taxon>Bacillariophyceae</taxon>
        <taxon>Bacillariophycidae</taxon>
        <taxon>Naviculales</taxon>
        <taxon>Naviculaceae</taxon>
        <taxon>Seminavis</taxon>
    </lineage>
</organism>
<keyword evidence="2 8" id="KW-0813">Transport</keyword>
<dbReference type="GO" id="GO:0017056">
    <property type="term" value="F:structural constituent of nuclear pore"/>
    <property type="evidence" value="ECO:0007669"/>
    <property type="project" value="TreeGrafter"/>
</dbReference>
<reference evidence="11" key="1">
    <citation type="submission" date="2020-06" db="EMBL/GenBank/DDBJ databases">
        <authorList>
            <consortium name="Plant Systems Biology data submission"/>
        </authorList>
    </citation>
    <scope>NUCLEOTIDE SEQUENCE</scope>
    <source>
        <strain evidence="11">D6</strain>
    </source>
</reference>
<gene>
    <name evidence="11" type="ORF">SEMRO_1726_G293790.1</name>
</gene>
<evidence type="ECO:0000313" key="12">
    <source>
        <dbReference type="Proteomes" id="UP001153069"/>
    </source>
</evidence>
<dbReference type="Proteomes" id="UP001153069">
    <property type="component" value="Unassembled WGS sequence"/>
</dbReference>
<dbReference type="GO" id="GO:0044615">
    <property type="term" value="C:nuclear pore nuclear basket"/>
    <property type="evidence" value="ECO:0007669"/>
    <property type="project" value="TreeGrafter"/>
</dbReference>
<dbReference type="PANTHER" id="PTHR21527:SF6">
    <property type="entry name" value="NUCLEOPORIN NUP35"/>
    <property type="match status" value="1"/>
</dbReference>
<evidence type="ECO:0000256" key="9">
    <source>
        <dbReference type="SAM" id="MobiDB-lite"/>
    </source>
</evidence>
<dbReference type="Pfam" id="PF05172">
    <property type="entry name" value="RRM_Nup35"/>
    <property type="match status" value="1"/>
</dbReference>
<dbReference type="GO" id="GO:0006607">
    <property type="term" value="P:NLS-bearing protein import into nucleus"/>
    <property type="evidence" value="ECO:0007669"/>
    <property type="project" value="TreeGrafter"/>
</dbReference>
<dbReference type="OrthoDB" id="49272at2759"/>
<keyword evidence="4" id="KW-0653">Protein transport</keyword>
<accession>A0A9N8ERB6</accession>
<dbReference type="InterPro" id="IPR035979">
    <property type="entry name" value="RBD_domain_sf"/>
</dbReference>
<evidence type="ECO:0000256" key="6">
    <source>
        <dbReference type="ARBA" id="ARBA00023132"/>
    </source>
</evidence>
<dbReference type="SUPFAM" id="SSF54928">
    <property type="entry name" value="RNA-binding domain, RBD"/>
    <property type="match status" value="1"/>
</dbReference>
<comment type="caution">
    <text evidence="11">The sequence shown here is derived from an EMBL/GenBank/DDBJ whole genome shotgun (WGS) entry which is preliminary data.</text>
</comment>
<protein>
    <recommendedName>
        <fullName evidence="10">RRM Nup35-type domain-containing protein</fullName>
    </recommendedName>
</protein>
<comment type="subcellular location">
    <subcellularLocation>
        <location evidence="1">Nucleus</location>
        <location evidence="1">Nuclear pore complex</location>
    </subcellularLocation>
</comment>
<keyword evidence="6 8" id="KW-0906">Nuclear pore complex</keyword>
<feature type="region of interest" description="Disordered" evidence="9">
    <location>
        <begin position="1"/>
        <end position="93"/>
    </location>
</feature>
<keyword evidence="7 8" id="KW-0539">Nucleus</keyword>
<dbReference type="InterPro" id="IPR007846">
    <property type="entry name" value="RRM_NUP35_dom"/>
</dbReference>
<dbReference type="PROSITE" id="PS51472">
    <property type="entry name" value="RRM_NUP35"/>
    <property type="match status" value="1"/>
</dbReference>
<feature type="compositionally biased region" description="Polar residues" evidence="9">
    <location>
        <begin position="28"/>
        <end position="42"/>
    </location>
</feature>
<feature type="domain" description="RRM Nup35-type" evidence="10">
    <location>
        <begin position="137"/>
        <end position="222"/>
    </location>
</feature>
<dbReference type="InterPro" id="IPR012677">
    <property type="entry name" value="Nucleotide-bd_a/b_plait_sf"/>
</dbReference>
<dbReference type="Gene3D" id="3.30.70.330">
    <property type="match status" value="1"/>
</dbReference>
<keyword evidence="5" id="KW-0811">Translocation</keyword>
<evidence type="ECO:0000313" key="11">
    <source>
        <dbReference type="EMBL" id="CAB9525782.1"/>
    </source>
</evidence>
<evidence type="ECO:0000256" key="3">
    <source>
        <dbReference type="ARBA" id="ARBA00022816"/>
    </source>
</evidence>
<evidence type="ECO:0000256" key="7">
    <source>
        <dbReference type="ARBA" id="ARBA00023242"/>
    </source>
</evidence>
<evidence type="ECO:0000256" key="1">
    <source>
        <dbReference type="ARBA" id="ARBA00004567"/>
    </source>
</evidence>